<organism evidence="1 2">
    <name type="scientific">Thermaerobacter subterraneus DSM 13965</name>
    <dbReference type="NCBI Taxonomy" id="867903"/>
    <lineage>
        <taxon>Bacteria</taxon>
        <taxon>Bacillati</taxon>
        <taxon>Bacillota</taxon>
        <taxon>Clostridia</taxon>
        <taxon>Eubacteriales</taxon>
        <taxon>Clostridiales Family XVII. Incertae Sedis</taxon>
        <taxon>Thermaerobacter</taxon>
    </lineage>
</organism>
<dbReference type="STRING" id="867903.ThesuDRAFT_00407"/>
<dbReference type="InterPro" id="IPR038705">
    <property type="entry name" value="YabP_sf"/>
</dbReference>
<sequence length="98" mass="11257">MAEGQAAPGNRGRHTLTLAGRERLELDGVQRVENFDDHTVVLETVMGRLTIRGEGLHIHELNLEEGRLRMTGRVSLLAYDDSTQRRRDRRNLLERLLK</sequence>
<reference evidence="1" key="1">
    <citation type="submission" date="2010-10" db="EMBL/GenBank/DDBJ databases">
        <authorList>
            <consortium name="US DOE Joint Genome Institute (JGI-PGF)"/>
            <person name="Lucas S."/>
            <person name="Copeland A."/>
            <person name="Lapidus A."/>
            <person name="Bruce D."/>
            <person name="Goodwin L."/>
            <person name="Pitluck S."/>
            <person name="Kyrpides N."/>
            <person name="Mavromatis K."/>
            <person name="Detter J.C."/>
            <person name="Han C."/>
            <person name="Land M."/>
            <person name="Hauser L."/>
            <person name="Markowitz V."/>
            <person name="Cheng J.-F."/>
            <person name="Hugenholtz P."/>
            <person name="Woyke T."/>
            <person name="Wu D."/>
            <person name="Pukall R."/>
            <person name="Wahrenburg C."/>
            <person name="Brambilla E."/>
            <person name="Klenk H.-P."/>
            <person name="Eisen J.A."/>
        </authorList>
    </citation>
    <scope>NUCLEOTIDE SEQUENCE [LARGE SCALE GENOMIC DNA]</scope>
    <source>
        <strain evidence="1">DSM 13965</strain>
    </source>
</reference>
<dbReference type="HOGENOM" id="CLU_168343_2_0_9"/>
<dbReference type="RefSeq" id="WP_006902695.1">
    <property type="nucleotide sequence ID" value="NZ_JH976535.1"/>
</dbReference>
<reference evidence="1" key="2">
    <citation type="submission" date="2012-10" db="EMBL/GenBank/DDBJ databases">
        <title>Improved high-quality draft of Thermaerobacter subterraneus C21, DSM 13965.</title>
        <authorList>
            <consortium name="DOE Joint Genome Institute"/>
            <person name="Eisen J."/>
            <person name="Huntemann M."/>
            <person name="Wei C.-L."/>
            <person name="Han J."/>
            <person name="Detter J.C."/>
            <person name="Han C."/>
            <person name="Tapia R."/>
            <person name="Chen A."/>
            <person name="Kyrpides N."/>
            <person name="Mavromatis K."/>
            <person name="Markowitz V."/>
            <person name="Szeto E."/>
            <person name="Ivanova N."/>
            <person name="Mikhailova N."/>
            <person name="Ovchinnikova G."/>
            <person name="Pagani I."/>
            <person name="Pati A."/>
            <person name="Goodwin L."/>
            <person name="Nordberg H.P."/>
            <person name="Cantor M.N."/>
            <person name="Hua S.X."/>
            <person name="Woyke T."/>
            <person name="Eisen J."/>
            <person name="Klenk H.-P."/>
        </authorList>
    </citation>
    <scope>NUCLEOTIDE SEQUENCE [LARGE SCALE GENOMIC DNA]</scope>
    <source>
        <strain evidence="1">DSM 13965</strain>
    </source>
</reference>
<dbReference type="InterPro" id="IPR012504">
    <property type="entry name" value="Spore_YabP"/>
</dbReference>
<name>K6QDF8_9FIRM</name>
<protein>
    <submittedName>
        <fullName evidence="1">Sporulation protein YabP</fullName>
    </submittedName>
</protein>
<dbReference type="AlphaFoldDB" id="K6QDF8"/>
<dbReference type="NCBIfam" id="TIGR02892">
    <property type="entry name" value="spore_yabP"/>
    <property type="match status" value="1"/>
</dbReference>
<comment type="caution">
    <text evidence="1">The sequence shown here is derived from an EMBL/GenBank/DDBJ whole genome shotgun (WGS) entry which is preliminary data.</text>
</comment>
<keyword evidence="2" id="KW-1185">Reference proteome</keyword>
<dbReference type="OrthoDB" id="9795125at2"/>
<dbReference type="GO" id="GO:0030435">
    <property type="term" value="P:sporulation resulting in formation of a cellular spore"/>
    <property type="evidence" value="ECO:0007669"/>
    <property type="project" value="InterPro"/>
</dbReference>
<accession>K6QDF8</accession>
<evidence type="ECO:0000313" key="2">
    <source>
        <dbReference type="Proteomes" id="UP000005710"/>
    </source>
</evidence>
<dbReference type="Gene3D" id="2.60.40.2000">
    <property type="match status" value="1"/>
</dbReference>
<dbReference type="Proteomes" id="UP000005710">
    <property type="component" value="Unassembled WGS sequence"/>
</dbReference>
<proteinExistence type="predicted"/>
<dbReference type="EMBL" id="AENY02000002">
    <property type="protein sequence ID" value="EKP94716.1"/>
    <property type="molecule type" value="Genomic_DNA"/>
</dbReference>
<dbReference type="InterPro" id="IPR022476">
    <property type="entry name" value="Spore_YabP/YqfC"/>
</dbReference>
<evidence type="ECO:0000313" key="1">
    <source>
        <dbReference type="EMBL" id="EKP94716.1"/>
    </source>
</evidence>
<gene>
    <name evidence="1" type="ORF">ThesuDRAFT_00407</name>
</gene>
<dbReference type="Pfam" id="PF07873">
    <property type="entry name" value="YabP"/>
    <property type="match status" value="1"/>
</dbReference>